<dbReference type="Proteomes" id="UP001501195">
    <property type="component" value="Unassembled WGS sequence"/>
</dbReference>
<feature type="transmembrane region" description="Helical" evidence="1">
    <location>
        <begin position="32"/>
        <end position="55"/>
    </location>
</feature>
<comment type="caution">
    <text evidence="2">The sequence shown here is derived from an EMBL/GenBank/DDBJ whole genome shotgun (WGS) entry which is preliminary data.</text>
</comment>
<sequence>MLRDVFHAGCSWTPFAPDPRGGEWICEEGKAYLLPGALIALTVAVLLFAPISLALRPRASDRG</sequence>
<evidence type="ECO:0000256" key="1">
    <source>
        <dbReference type="SAM" id="Phobius"/>
    </source>
</evidence>
<gene>
    <name evidence="2" type="ORF">GCM10023225_15800</name>
</gene>
<reference evidence="3" key="1">
    <citation type="journal article" date="2019" name="Int. J. Syst. Evol. Microbiol.">
        <title>The Global Catalogue of Microorganisms (GCM) 10K type strain sequencing project: providing services to taxonomists for standard genome sequencing and annotation.</title>
        <authorList>
            <consortium name="The Broad Institute Genomics Platform"/>
            <consortium name="The Broad Institute Genome Sequencing Center for Infectious Disease"/>
            <person name="Wu L."/>
            <person name="Ma J."/>
        </authorList>
    </citation>
    <scope>NUCLEOTIDE SEQUENCE [LARGE SCALE GENOMIC DNA]</scope>
    <source>
        <strain evidence="3">JCM 18126</strain>
    </source>
</reference>
<evidence type="ECO:0000313" key="3">
    <source>
        <dbReference type="Proteomes" id="UP001501195"/>
    </source>
</evidence>
<keyword evidence="1" id="KW-1133">Transmembrane helix</keyword>
<keyword evidence="1" id="KW-0812">Transmembrane</keyword>
<proteinExistence type="predicted"/>
<accession>A0ABP9HPP8</accession>
<dbReference type="EMBL" id="BAABIL010000205">
    <property type="protein sequence ID" value="GAA4975536.1"/>
    <property type="molecule type" value="Genomic_DNA"/>
</dbReference>
<protein>
    <submittedName>
        <fullName evidence="2">Uncharacterized protein</fullName>
    </submittedName>
</protein>
<keyword evidence="1" id="KW-0472">Membrane</keyword>
<evidence type="ECO:0000313" key="2">
    <source>
        <dbReference type="EMBL" id="GAA4975536.1"/>
    </source>
</evidence>
<organism evidence="2 3">
    <name type="scientific">Kineococcus glutinatus</name>
    <dbReference type="NCBI Taxonomy" id="1070872"/>
    <lineage>
        <taxon>Bacteria</taxon>
        <taxon>Bacillati</taxon>
        <taxon>Actinomycetota</taxon>
        <taxon>Actinomycetes</taxon>
        <taxon>Kineosporiales</taxon>
        <taxon>Kineosporiaceae</taxon>
        <taxon>Kineococcus</taxon>
    </lineage>
</organism>
<dbReference type="RefSeq" id="WP_345711903.1">
    <property type="nucleotide sequence ID" value="NZ_BAABIL010000205.1"/>
</dbReference>
<keyword evidence="3" id="KW-1185">Reference proteome</keyword>
<name>A0ABP9HPP8_9ACTN</name>